<sequence>MRLRNIPGSREAIASSDFVIHEDVMTKKKGHWNEVFGNSLPIYIEVGMGKGQFITRMASMHPDRNFIGIEKYSSVLIRALEKREQMTDLHNLYFLRMEAEDLPQVFAPGEAAGIYLNFSDPWPKDRHAKRRLPSKEFLARYDQILAPEGRIEFKTDNRDLFKFSLEQAEEAGWTVEQLTWDLHHDPAMMEGNVMTEYEERFSAKGNPIHKVILRR</sequence>
<keyword evidence="5 9" id="KW-0949">S-adenosyl-L-methionine</keyword>
<evidence type="ECO:0000313" key="11">
    <source>
        <dbReference type="Proteomes" id="UP000886889"/>
    </source>
</evidence>
<dbReference type="PROSITE" id="PS51625">
    <property type="entry name" value="SAM_MT_TRMB"/>
    <property type="match status" value="1"/>
</dbReference>
<proteinExistence type="inferred from homology"/>
<comment type="pathway">
    <text evidence="7 9">tRNA modification; N(7)-methylguanine-tRNA biosynthesis.</text>
</comment>
<comment type="catalytic activity">
    <reaction evidence="1 9">
        <text>guanosine(46) in tRNA + S-adenosyl-L-methionine = N(7)-methylguanosine(46) in tRNA + S-adenosyl-L-homocysteine</text>
        <dbReference type="Rhea" id="RHEA:42708"/>
        <dbReference type="Rhea" id="RHEA-COMP:10188"/>
        <dbReference type="Rhea" id="RHEA-COMP:10189"/>
        <dbReference type="ChEBI" id="CHEBI:57856"/>
        <dbReference type="ChEBI" id="CHEBI:59789"/>
        <dbReference type="ChEBI" id="CHEBI:74269"/>
        <dbReference type="ChEBI" id="CHEBI:74480"/>
        <dbReference type="EC" id="2.1.1.33"/>
    </reaction>
</comment>
<evidence type="ECO:0000256" key="4">
    <source>
        <dbReference type="ARBA" id="ARBA00022679"/>
    </source>
</evidence>
<evidence type="ECO:0000256" key="2">
    <source>
        <dbReference type="ARBA" id="ARBA00003015"/>
    </source>
</evidence>
<evidence type="ECO:0000256" key="1">
    <source>
        <dbReference type="ARBA" id="ARBA00000142"/>
    </source>
</evidence>
<reference evidence="10" key="1">
    <citation type="submission" date="2020-10" db="EMBL/GenBank/DDBJ databases">
        <authorList>
            <person name="Gilroy R."/>
        </authorList>
    </citation>
    <scope>NUCLEOTIDE SEQUENCE</scope>
    <source>
        <strain evidence="10">ChiBcec6-7307</strain>
    </source>
</reference>
<evidence type="ECO:0000256" key="5">
    <source>
        <dbReference type="ARBA" id="ARBA00022691"/>
    </source>
</evidence>
<dbReference type="EMBL" id="DVOS01000040">
    <property type="protein sequence ID" value="HIV23218.1"/>
    <property type="molecule type" value="Genomic_DNA"/>
</dbReference>
<protein>
    <recommendedName>
        <fullName evidence="9">tRNA (guanine-N(7)-)-methyltransferase</fullName>
        <ecNumber evidence="9">2.1.1.33</ecNumber>
    </recommendedName>
    <alternativeName>
        <fullName evidence="9">tRNA (guanine(46)-N(7))-methyltransferase</fullName>
    </alternativeName>
    <alternativeName>
        <fullName evidence="9">tRNA(m7G46)-methyltransferase</fullName>
    </alternativeName>
</protein>
<feature type="binding site" evidence="9">
    <location>
        <position position="98"/>
    </location>
    <ligand>
        <name>S-adenosyl-L-methionine</name>
        <dbReference type="ChEBI" id="CHEBI:59789"/>
    </ligand>
</feature>
<evidence type="ECO:0000256" key="7">
    <source>
        <dbReference type="ARBA" id="ARBA00060552"/>
    </source>
</evidence>
<dbReference type="EC" id="2.1.1.33" evidence="9"/>
<organism evidence="10 11">
    <name type="scientific">Candidatus Merdiplasma excrementigallinarum</name>
    <dbReference type="NCBI Taxonomy" id="2840864"/>
    <lineage>
        <taxon>Bacteria</taxon>
        <taxon>Bacillati</taxon>
        <taxon>Bacillota</taxon>
        <taxon>Clostridia</taxon>
        <taxon>Lachnospirales</taxon>
        <taxon>Lachnospiraceae</taxon>
        <taxon>Lachnospiraceae incertae sedis</taxon>
        <taxon>Candidatus Merdiplasma</taxon>
    </lineage>
</organism>
<dbReference type="PANTHER" id="PTHR23417:SF14">
    <property type="entry name" value="PENTACOTRIPEPTIDE-REPEAT REGION OF PRORP DOMAIN-CONTAINING PROTEIN"/>
    <property type="match status" value="1"/>
</dbReference>
<dbReference type="Gene3D" id="3.40.50.150">
    <property type="entry name" value="Vaccinia Virus protein VP39"/>
    <property type="match status" value="1"/>
</dbReference>
<dbReference type="HAMAP" id="MF_01057">
    <property type="entry name" value="tRNA_methyltr_TrmB"/>
    <property type="match status" value="1"/>
</dbReference>
<keyword evidence="6 9" id="KW-0819">tRNA processing</keyword>
<feature type="binding site" evidence="9">
    <location>
        <position position="70"/>
    </location>
    <ligand>
        <name>S-adenosyl-L-methionine</name>
        <dbReference type="ChEBI" id="CHEBI:59789"/>
    </ligand>
</feature>
<dbReference type="NCBIfam" id="NF001080">
    <property type="entry name" value="PRK00121.2-2"/>
    <property type="match status" value="1"/>
</dbReference>
<evidence type="ECO:0000256" key="3">
    <source>
        <dbReference type="ARBA" id="ARBA00022603"/>
    </source>
</evidence>
<feature type="binding site" evidence="9">
    <location>
        <begin position="195"/>
        <end position="198"/>
    </location>
    <ligand>
        <name>substrate</name>
    </ligand>
</feature>
<keyword evidence="4 9" id="KW-0808">Transferase</keyword>
<evidence type="ECO:0000256" key="9">
    <source>
        <dbReference type="HAMAP-Rule" id="MF_01057"/>
    </source>
</evidence>
<comment type="caution">
    <text evidence="9">Lacks conserved residue(s) required for the propagation of feature annotation.</text>
</comment>
<name>A0A9D1T8R7_9FIRM</name>
<dbReference type="Pfam" id="PF02390">
    <property type="entry name" value="Methyltransf_4"/>
    <property type="match status" value="1"/>
</dbReference>
<feature type="binding site" evidence="9">
    <location>
        <position position="120"/>
    </location>
    <ligand>
        <name>S-adenosyl-L-methionine</name>
        <dbReference type="ChEBI" id="CHEBI:59789"/>
    </ligand>
</feature>
<dbReference type="AlphaFoldDB" id="A0A9D1T8R7"/>
<reference evidence="10" key="2">
    <citation type="journal article" date="2021" name="PeerJ">
        <title>Extensive microbial diversity within the chicken gut microbiome revealed by metagenomics and culture.</title>
        <authorList>
            <person name="Gilroy R."/>
            <person name="Ravi A."/>
            <person name="Getino M."/>
            <person name="Pursley I."/>
            <person name="Horton D.L."/>
            <person name="Alikhan N.F."/>
            <person name="Baker D."/>
            <person name="Gharbi K."/>
            <person name="Hall N."/>
            <person name="Watson M."/>
            <person name="Adriaenssens E.M."/>
            <person name="Foster-Nyarko E."/>
            <person name="Jarju S."/>
            <person name="Secka A."/>
            <person name="Antonio M."/>
            <person name="Oren A."/>
            <person name="Chaudhuri R.R."/>
            <person name="La Ragione R."/>
            <person name="Hildebrand F."/>
            <person name="Pallen M.J."/>
        </authorList>
    </citation>
    <scope>NUCLEOTIDE SEQUENCE</scope>
    <source>
        <strain evidence="10">ChiBcec6-7307</strain>
    </source>
</reference>
<comment type="function">
    <text evidence="2 9">Catalyzes the formation of N(7)-methylguanine at position 46 (m7G46) in tRNA.</text>
</comment>
<dbReference type="InterPro" id="IPR003358">
    <property type="entry name" value="tRNA_(Gua-N-7)_MeTrfase_Trmb"/>
</dbReference>
<dbReference type="InterPro" id="IPR029063">
    <property type="entry name" value="SAM-dependent_MTases_sf"/>
</dbReference>
<comment type="caution">
    <text evidence="10">The sequence shown here is derived from an EMBL/GenBank/DDBJ whole genome shotgun (WGS) entry which is preliminary data.</text>
</comment>
<dbReference type="GO" id="GO:0043527">
    <property type="term" value="C:tRNA methyltransferase complex"/>
    <property type="evidence" value="ECO:0007669"/>
    <property type="project" value="TreeGrafter"/>
</dbReference>
<feature type="binding site" evidence="9">
    <location>
        <position position="124"/>
    </location>
    <ligand>
        <name>substrate</name>
    </ligand>
</feature>
<feature type="binding site" evidence="9">
    <location>
        <position position="45"/>
    </location>
    <ligand>
        <name>S-adenosyl-L-methionine</name>
        <dbReference type="ChEBI" id="CHEBI:59789"/>
    </ligand>
</feature>
<accession>A0A9D1T8R7</accession>
<evidence type="ECO:0000256" key="8">
    <source>
        <dbReference type="ARBA" id="ARBA00060767"/>
    </source>
</evidence>
<dbReference type="SUPFAM" id="SSF53335">
    <property type="entry name" value="S-adenosyl-L-methionine-dependent methyltransferases"/>
    <property type="match status" value="1"/>
</dbReference>
<keyword evidence="3 9" id="KW-0489">Methyltransferase</keyword>
<dbReference type="InterPro" id="IPR055361">
    <property type="entry name" value="tRNA_methyltr_TrmB_bact"/>
</dbReference>
<dbReference type="FunFam" id="3.40.50.150:FF:000035">
    <property type="entry name" value="tRNA (guanine-N(7)-)-methyltransferase"/>
    <property type="match status" value="1"/>
</dbReference>
<evidence type="ECO:0000313" key="10">
    <source>
        <dbReference type="EMBL" id="HIV23218.1"/>
    </source>
</evidence>
<evidence type="ECO:0000256" key="6">
    <source>
        <dbReference type="ARBA" id="ARBA00022694"/>
    </source>
</evidence>
<dbReference type="PANTHER" id="PTHR23417">
    <property type="entry name" value="3-DEOXY-D-MANNO-OCTULOSONIC-ACID TRANSFERASE/TRNA GUANINE-N 7 - -METHYLTRANSFERASE"/>
    <property type="match status" value="1"/>
</dbReference>
<dbReference type="NCBIfam" id="TIGR00091">
    <property type="entry name" value="tRNA (guanosine(46)-N7)-methyltransferase TrmB"/>
    <property type="match status" value="1"/>
</dbReference>
<dbReference type="GO" id="GO:0008176">
    <property type="term" value="F:tRNA (guanine(46)-N7)-methyltransferase activity"/>
    <property type="evidence" value="ECO:0007669"/>
    <property type="project" value="UniProtKB-UniRule"/>
</dbReference>
<gene>
    <name evidence="9 10" type="primary">trmB</name>
    <name evidence="10" type="ORF">IAC80_04685</name>
</gene>
<comment type="similarity">
    <text evidence="8 9">Belongs to the class I-like SAM-binding methyltransferase superfamily. TrmB family.</text>
</comment>
<dbReference type="Proteomes" id="UP000886889">
    <property type="component" value="Unassembled WGS sequence"/>
</dbReference>
<feature type="binding site" evidence="9">
    <location>
        <position position="156"/>
    </location>
    <ligand>
        <name>substrate</name>
    </ligand>
</feature>